<keyword evidence="1" id="KW-0175">Coiled coil</keyword>
<keyword evidence="3" id="KW-0472">Membrane</keyword>
<feature type="compositionally biased region" description="Basic residues" evidence="2">
    <location>
        <begin position="15"/>
        <end position="24"/>
    </location>
</feature>
<evidence type="ECO:0008006" key="6">
    <source>
        <dbReference type="Google" id="ProtNLM"/>
    </source>
</evidence>
<dbReference type="InterPro" id="IPR050445">
    <property type="entry name" value="Bact_polysacc_biosynth/exp"/>
</dbReference>
<dbReference type="Proteomes" id="UP001597299">
    <property type="component" value="Unassembled WGS sequence"/>
</dbReference>
<feature type="compositionally biased region" description="Low complexity" evidence="2">
    <location>
        <begin position="54"/>
        <end position="74"/>
    </location>
</feature>
<protein>
    <recommendedName>
        <fullName evidence="6">Capsular polysaccharide transport system permease protein</fullName>
    </recommendedName>
</protein>
<dbReference type="RefSeq" id="WP_213353062.1">
    <property type="nucleotide sequence ID" value="NZ_JAHBGB010000031.1"/>
</dbReference>
<reference evidence="5" key="1">
    <citation type="journal article" date="2019" name="Int. J. Syst. Evol. Microbiol.">
        <title>The Global Catalogue of Microorganisms (GCM) 10K type strain sequencing project: providing services to taxonomists for standard genome sequencing and annotation.</title>
        <authorList>
            <consortium name="The Broad Institute Genomics Platform"/>
            <consortium name="The Broad Institute Genome Sequencing Center for Infectious Disease"/>
            <person name="Wu L."/>
            <person name="Ma J."/>
        </authorList>
    </citation>
    <scope>NUCLEOTIDE SEQUENCE [LARGE SCALE GENOMIC DNA]</scope>
    <source>
        <strain evidence="5">CCM 7435</strain>
    </source>
</reference>
<feature type="coiled-coil region" evidence="1">
    <location>
        <begin position="294"/>
        <end position="328"/>
    </location>
</feature>
<dbReference type="PANTHER" id="PTHR32309:SF13">
    <property type="entry name" value="FERRIC ENTEROBACTIN TRANSPORT PROTEIN FEPE"/>
    <property type="match status" value="1"/>
</dbReference>
<feature type="region of interest" description="Disordered" evidence="2">
    <location>
        <begin position="54"/>
        <end position="109"/>
    </location>
</feature>
<comment type="caution">
    <text evidence="4">The sequence shown here is derived from an EMBL/GenBank/DDBJ whole genome shotgun (WGS) entry which is preliminary data.</text>
</comment>
<accession>A0ABW4YW49</accession>
<evidence type="ECO:0000256" key="3">
    <source>
        <dbReference type="SAM" id="Phobius"/>
    </source>
</evidence>
<proteinExistence type="predicted"/>
<evidence type="ECO:0000313" key="4">
    <source>
        <dbReference type="EMBL" id="MFD2140364.1"/>
    </source>
</evidence>
<dbReference type="PANTHER" id="PTHR32309">
    <property type="entry name" value="TYROSINE-PROTEIN KINASE"/>
    <property type="match status" value="1"/>
</dbReference>
<feature type="transmembrane region" description="Helical" evidence="3">
    <location>
        <begin position="132"/>
        <end position="153"/>
    </location>
</feature>
<sequence>MEKLDEARAREERKRKAMKAKRQAQAKSAPRKAVPGEPVFVAAPPLASAELPPAQAVPAVQAKPAAKPAAKPNPAAKPKPAAPKPAAKAPDKAPAPQTPPPDLQARLKSRQEAEAEISALLDAREQRARKRLGLSFFIAVIVPTLCAAFYLAFLSTPRFLAEAKFVVRGTLELIGGESTRFSRDLSGLSGLTNNQEGHILVDHVMSQAVVERLLNKIDLYAIYHIPRRTPDSAPQQDPAIEKLMAAWRSMVHVTMDSVTGILTLDVQAYSAENAILVSQGILDESTAMVNELTARARQDRLERATKEVELARADLDNLLKQFEAFRNQQGTVDANYSGLALQGLVGLLRDQRVKLRAELATARASMGDDSASTRTLSNRLESLEKEIADIEAQIDGTASRDSVERAAVPQSLAEQEKLETQRNLVIERVSRAEASQSAALSESQRQQAFLMVFEPPFLPHIATFPQVRLDTLITFLVLFGFWCLVATYARNLRMHN</sequence>
<dbReference type="EMBL" id="JBHUHD010000001">
    <property type="protein sequence ID" value="MFD2140364.1"/>
    <property type="molecule type" value="Genomic_DNA"/>
</dbReference>
<evidence type="ECO:0000256" key="1">
    <source>
        <dbReference type="SAM" id="Coils"/>
    </source>
</evidence>
<keyword evidence="5" id="KW-1185">Reference proteome</keyword>
<keyword evidence="3" id="KW-0812">Transmembrane</keyword>
<evidence type="ECO:0000256" key="2">
    <source>
        <dbReference type="SAM" id="MobiDB-lite"/>
    </source>
</evidence>
<feature type="region of interest" description="Disordered" evidence="2">
    <location>
        <begin position="1"/>
        <end position="37"/>
    </location>
</feature>
<evidence type="ECO:0000313" key="5">
    <source>
        <dbReference type="Proteomes" id="UP001597299"/>
    </source>
</evidence>
<keyword evidence="3" id="KW-1133">Transmembrane helix</keyword>
<feature type="coiled-coil region" evidence="1">
    <location>
        <begin position="373"/>
        <end position="400"/>
    </location>
</feature>
<feature type="compositionally biased region" description="Low complexity" evidence="2">
    <location>
        <begin position="84"/>
        <end position="95"/>
    </location>
</feature>
<feature type="transmembrane region" description="Helical" evidence="3">
    <location>
        <begin position="472"/>
        <end position="489"/>
    </location>
</feature>
<organism evidence="4 5">
    <name type="scientific">Ancylobacter oerskovii</name>
    <dbReference type="NCBI Taxonomy" id="459519"/>
    <lineage>
        <taxon>Bacteria</taxon>
        <taxon>Pseudomonadati</taxon>
        <taxon>Pseudomonadota</taxon>
        <taxon>Alphaproteobacteria</taxon>
        <taxon>Hyphomicrobiales</taxon>
        <taxon>Xanthobacteraceae</taxon>
        <taxon>Ancylobacter</taxon>
    </lineage>
</organism>
<gene>
    <name evidence="4" type="ORF">ACFSNC_08145</name>
</gene>
<feature type="compositionally biased region" description="Basic and acidic residues" evidence="2">
    <location>
        <begin position="1"/>
        <end position="14"/>
    </location>
</feature>
<name>A0ABW4YW49_9HYPH</name>